<comment type="subcellular location">
    <subcellularLocation>
        <location evidence="1">Cytoplasm</location>
    </subcellularLocation>
</comment>
<dbReference type="AlphaFoldDB" id="A0A255GAW3"/>
<keyword evidence="6 12" id="KW-0489">Methyltransferase</keyword>
<dbReference type="Pfam" id="PF01135">
    <property type="entry name" value="PCMT"/>
    <property type="match status" value="1"/>
</dbReference>
<dbReference type="PANTHER" id="PTHR11579">
    <property type="entry name" value="PROTEIN-L-ISOASPARTATE O-METHYLTRANSFERASE"/>
    <property type="match status" value="1"/>
</dbReference>
<evidence type="ECO:0000256" key="9">
    <source>
        <dbReference type="ARBA" id="ARBA00030757"/>
    </source>
</evidence>
<sequence>MQAAPRVGFLPEAQRRYAAEDRPLPLGPTQLAPEQTNSQPSTVAAMLRLLDVPVGASVLDVGAGSGWTTALLAWLVGPSGRVLGLELESWLAEQGAANLRAWAGNTGSAWARLEAAEPGVLGRPVEGPYQRILVSAMADTLPASLVDQLDLGGVLVIPVAGEMLRVTRVPAGPPRIERSGAYRFVPLR</sequence>
<gene>
    <name evidence="12" type="ORF">CGZ94_13945</name>
</gene>
<dbReference type="InterPro" id="IPR000682">
    <property type="entry name" value="PCMT"/>
</dbReference>
<dbReference type="EC" id="2.1.1.77" evidence="3"/>
<keyword evidence="5" id="KW-0963">Cytoplasm</keyword>
<dbReference type="OrthoDB" id="4035289at2"/>
<evidence type="ECO:0000256" key="8">
    <source>
        <dbReference type="ARBA" id="ARBA00022691"/>
    </source>
</evidence>
<keyword evidence="7 12" id="KW-0808">Transferase</keyword>
<evidence type="ECO:0000256" key="5">
    <source>
        <dbReference type="ARBA" id="ARBA00022490"/>
    </source>
</evidence>
<evidence type="ECO:0000256" key="6">
    <source>
        <dbReference type="ARBA" id="ARBA00022603"/>
    </source>
</evidence>
<proteinExistence type="inferred from homology"/>
<dbReference type="GO" id="GO:0004719">
    <property type="term" value="F:protein-L-isoaspartate (D-aspartate) O-methyltransferase activity"/>
    <property type="evidence" value="ECO:0007669"/>
    <property type="project" value="UniProtKB-EC"/>
</dbReference>
<evidence type="ECO:0000256" key="10">
    <source>
        <dbReference type="ARBA" id="ARBA00031323"/>
    </source>
</evidence>
<evidence type="ECO:0000256" key="2">
    <source>
        <dbReference type="ARBA" id="ARBA00005369"/>
    </source>
</evidence>
<dbReference type="InterPro" id="IPR029063">
    <property type="entry name" value="SAM-dependent_MTases_sf"/>
</dbReference>
<evidence type="ECO:0000256" key="3">
    <source>
        <dbReference type="ARBA" id="ARBA00011890"/>
    </source>
</evidence>
<dbReference type="SUPFAM" id="SSF53335">
    <property type="entry name" value="S-adenosyl-L-methionine-dependent methyltransferases"/>
    <property type="match status" value="1"/>
</dbReference>
<name>A0A255GAW3_9ACTN</name>
<evidence type="ECO:0000256" key="11">
    <source>
        <dbReference type="ARBA" id="ARBA00031350"/>
    </source>
</evidence>
<organism evidence="12 13">
    <name type="scientific">Enemella evansiae</name>
    <dbReference type="NCBI Taxonomy" id="2016499"/>
    <lineage>
        <taxon>Bacteria</taxon>
        <taxon>Bacillati</taxon>
        <taxon>Actinomycetota</taxon>
        <taxon>Actinomycetes</taxon>
        <taxon>Propionibacteriales</taxon>
        <taxon>Propionibacteriaceae</taxon>
        <taxon>Enemella</taxon>
    </lineage>
</organism>
<evidence type="ECO:0000313" key="12">
    <source>
        <dbReference type="EMBL" id="OYO11536.1"/>
    </source>
</evidence>
<comment type="caution">
    <text evidence="12">The sequence shown here is derived from an EMBL/GenBank/DDBJ whole genome shotgun (WGS) entry which is preliminary data.</text>
</comment>
<protein>
    <recommendedName>
        <fullName evidence="4">Protein-L-isoaspartate O-methyltransferase</fullName>
        <ecNumber evidence="3">2.1.1.77</ecNumber>
    </recommendedName>
    <alternativeName>
        <fullName evidence="11">L-isoaspartyl protein carboxyl methyltransferase</fullName>
    </alternativeName>
    <alternativeName>
        <fullName evidence="9">Protein L-isoaspartyl methyltransferase</fullName>
    </alternativeName>
    <alternativeName>
        <fullName evidence="10">Protein-beta-aspartate methyltransferase</fullName>
    </alternativeName>
</protein>
<keyword evidence="13" id="KW-1185">Reference proteome</keyword>
<dbReference type="PANTHER" id="PTHR11579:SF0">
    <property type="entry name" value="PROTEIN-L-ISOASPARTATE(D-ASPARTATE) O-METHYLTRANSFERASE"/>
    <property type="match status" value="1"/>
</dbReference>
<keyword evidence="8" id="KW-0949">S-adenosyl-L-methionine</keyword>
<evidence type="ECO:0000256" key="7">
    <source>
        <dbReference type="ARBA" id="ARBA00022679"/>
    </source>
</evidence>
<evidence type="ECO:0000256" key="1">
    <source>
        <dbReference type="ARBA" id="ARBA00004496"/>
    </source>
</evidence>
<dbReference type="Gene3D" id="3.40.50.150">
    <property type="entry name" value="Vaccinia Virus protein VP39"/>
    <property type="match status" value="1"/>
</dbReference>
<reference evidence="12 13" key="1">
    <citation type="submission" date="2017-07" db="EMBL/GenBank/DDBJ databases">
        <title>Draft whole genome sequences of clinical Proprionibacteriaceae strains.</title>
        <authorList>
            <person name="Bernier A.-M."/>
            <person name="Bernard K."/>
            <person name="Domingo M.-C."/>
        </authorList>
    </citation>
    <scope>NUCLEOTIDE SEQUENCE [LARGE SCALE GENOMIC DNA]</scope>
    <source>
        <strain evidence="12 13">NML 030167</strain>
    </source>
</reference>
<dbReference type="EMBL" id="NMVO01000015">
    <property type="protein sequence ID" value="OYO11536.1"/>
    <property type="molecule type" value="Genomic_DNA"/>
</dbReference>
<evidence type="ECO:0000256" key="4">
    <source>
        <dbReference type="ARBA" id="ARBA00013346"/>
    </source>
</evidence>
<evidence type="ECO:0000313" key="13">
    <source>
        <dbReference type="Proteomes" id="UP000215896"/>
    </source>
</evidence>
<dbReference type="GO" id="GO:0032259">
    <property type="term" value="P:methylation"/>
    <property type="evidence" value="ECO:0007669"/>
    <property type="project" value="UniProtKB-KW"/>
</dbReference>
<accession>A0A255GAW3</accession>
<dbReference type="GO" id="GO:0005737">
    <property type="term" value="C:cytoplasm"/>
    <property type="evidence" value="ECO:0007669"/>
    <property type="project" value="UniProtKB-SubCell"/>
</dbReference>
<comment type="similarity">
    <text evidence="2">Belongs to the methyltransferase superfamily. L-isoaspartyl/D-aspartyl protein methyltransferase family.</text>
</comment>
<dbReference type="Proteomes" id="UP000215896">
    <property type="component" value="Unassembled WGS sequence"/>
</dbReference>